<keyword evidence="3" id="KW-1185">Reference proteome</keyword>
<keyword evidence="1" id="KW-1133">Transmembrane helix</keyword>
<dbReference type="Proteomes" id="UP000306416">
    <property type="component" value="Unassembled WGS sequence"/>
</dbReference>
<evidence type="ECO:0000313" key="3">
    <source>
        <dbReference type="Proteomes" id="UP000306416"/>
    </source>
</evidence>
<keyword evidence="1" id="KW-0472">Membrane</keyword>
<reference evidence="2 3" key="1">
    <citation type="submission" date="2019-04" db="EMBL/GenBank/DDBJ databases">
        <title>Geobacter oryzae sp. nov., ferric-reducing bacteria isolated from paddy soil.</title>
        <authorList>
            <person name="Xu Z."/>
            <person name="Masuda Y."/>
            <person name="Itoh H."/>
            <person name="Senoo K."/>
        </authorList>
    </citation>
    <scope>NUCLEOTIDE SEQUENCE [LARGE SCALE GENOMIC DNA]</scope>
    <source>
        <strain evidence="2 3">Red111</strain>
    </source>
</reference>
<feature type="transmembrane region" description="Helical" evidence="1">
    <location>
        <begin position="20"/>
        <end position="39"/>
    </location>
</feature>
<accession>A0A4S1CDX6</accession>
<keyword evidence="1" id="KW-0812">Transmembrane</keyword>
<proteinExistence type="predicted"/>
<gene>
    <name evidence="2" type="ORF">E4633_15440</name>
</gene>
<dbReference type="EMBL" id="SRSC01000003">
    <property type="protein sequence ID" value="TGU71695.1"/>
    <property type="molecule type" value="Genomic_DNA"/>
</dbReference>
<dbReference type="Pfam" id="PF09136">
    <property type="entry name" value="Glucodextran_B"/>
    <property type="match status" value="1"/>
</dbReference>
<dbReference type="InterPro" id="IPR013783">
    <property type="entry name" value="Ig-like_fold"/>
</dbReference>
<dbReference type="RefSeq" id="WP_135871508.1">
    <property type="nucleotide sequence ID" value="NZ_SRSC01000003.1"/>
</dbReference>
<protein>
    <recommendedName>
        <fullName evidence="4">FecR protein domain-containing protein</fullName>
    </recommendedName>
</protein>
<sequence>MSTGSRLRKWATLAAETGAALLLVLALFWLFMLLLYAVFPSGTPLRELVGDSGRPASRQGGAKSAEAALTTLVRDVRCRPGDSVAWGDAREGMLLFNHDAVQTFDRSGATISFTPGDYLTLGSNSMLVVTRLNEGVGGAARAYRVHVEGELQGCLSASKKVRMEVAAVGHLARVRPGSSRFRFTPLGDDATSLVVYSGQLHVEGEDGPVRVPANYGITLRRGVAAGPASPLPSPPALKNDQLIYRFRMLPPRVRFNWTGASALYHFQLSKEPSFKKPVMDLKVTAPEVTAGTLDAGNYYWRVSRIEEGREGRFSRPGNCRLLQETEAPPLAVDFPPQSATVGAFRLTGTSRPGSRVYVNGADAGTAPTGAFSHELMLKAGVNLIRVEAVDETGNASYASRVVYGKQAGEEVK</sequence>
<organism evidence="2 3">
    <name type="scientific">Geomonas terrae</name>
    <dbReference type="NCBI Taxonomy" id="2562681"/>
    <lineage>
        <taxon>Bacteria</taxon>
        <taxon>Pseudomonadati</taxon>
        <taxon>Thermodesulfobacteriota</taxon>
        <taxon>Desulfuromonadia</taxon>
        <taxon>Geobacterales</taxon>
        <taxon>Geobacteraceae</taxon>
        <taxon>Geomonas</taxon>
    </lineage>
</organism>
<dbReference type="AlphaFoldDB" id="A0A4S1CDX6"/>
<comment type="caution">
    <text evidence="2">The sequence shown here is derived from an EMBL/GenBank/DDBJ whole genome shotgun (WGS) entry which is preliminary data.</text>
</comment>
<dbReference type="Gene3D" id="2.60.40.10">
    <property type="entry name" value="Immunoglobulins"/>
    <property type="match status" value="2"/>
</dbReference>
<evidence type="ECO:0008006" key="4">
    <source>
        <dbReference type="Google" id="ProtNLM"/>
    </source>
</evidence>
<name>A0A4S1CDX6_9BACT</name>
<evidence type="ECO:0000256" key="1">
    <source>
        <dbReference type="SAM" id="Phobius"/>
    </source>
</evidence>
<evidence type="ECO:0000313" key="2">
    <source>
        <dbReference type="EMBL" id="TGU71695.1"/>
    </source>
</evidence>